<dbReference type="AlphaFoldDB" id="A0A563DDU4"/>
<sequence length="162" mass="18732">MNDVDILVHKKIIGYSKGITEFGAMKNMHVYGGNSLITALNKIEYKAPDMNEVTEPGTFIHDDSPQIVEMFWSYGDDYVRLNEKSRFYVDMNLHVATRNYKPGESIDFVLKNDDDTPLAEELDTLELSGVVDEDNQIIFKDVFKDYTLNLTKEDPQQEEEYF</sequence>
<dbReference type="RefSeq" id="WP_146292577.1">
    <property type="nucleotide sequence ID" value="NZ_SELH01000019.1"/>
</dbReference>
<dbReference type="OrthoDB" id="612868at2"/>
<dbReference type="Proteomes" id="UP000319499">
    <property type="component" value="Unassembled WGS sequence"/>
</dbReference>
<accession>A0A563DDU4</accession>
<gene>
    <name evidence="1" type="ORF">ETU09_06080</name>
</gene>
<keyword evidence="2" id="KW-1185">Reference proteome</keyword>
<dbReference type="EMBL" id="SELH01000019">
    <property type="protein sequence ID" value="TWP28360.1"/>
    <property type="molecule type" value="Genomic_DNA"/>
</dbReference>
<name>A0A563DDU4_9FLAO</name>
<comment type="caution">
    <text evidence="1">The sequence shown here is derived from an EMBL/GenBank/DDBJ whole genome shotgun (WGS) entry which is preliminary data.</text>
</comment>
<protein>
    <submittedName>
        <fullName evidence="1">Uncharacterized protein</fullName>
    </submittedName>
</protein>
<evidence type="ECO:0000313" key="2">
    <source>
        <dbReference type="Proteomes" id="UP000319499"/>
    </source>
</evidence>
<organism evidence="1 2">
    <name type="scientific">Apibacter muscae</name>
    <dbReference type="NCBI Taxonomy" id="2509004"/>
    <lineage>
        <taxon>Bacteria</taxon>
        <taxon>Pseudomonadati</taxon>
        <taxon>Bacteroidota</taxon>
        <taxon>Flavobacteriia</taxon>
        <taxon>Flavobacteriales</taxon>
        <taxon>Weeksellaceae</taxon>
        <taxon>Apibacter</taxon>
    </lineage>
</organism>
<reference evidence="1 2" key="1">
    <citation type="submission" date="2019-02" db="EMBL/GenBank/DDBJ databases">
        <title>Apibacter muscae sp. nov.: a novel member of the house fly microbiota.</title>
        <authorList>
            <person name="Park R."/>
        </authorList>
    </citation>
    <scope>NUCLEOTIDE SEQUENCE [LARGE SCALE GENOMIC DNA]</scope>
    <source>
        <strain evidence="1 2">AL1</strain>
    </source>
</reference>
<evidence type="ECO:0000313" key="1">
    <source>
        <dbReference type="EMBL" id="TWP28360.1"/>
    </source>
</evidence>
<proteinExistence type="predicted"/>